<organism evidence="2 5">
    <name type="scientific">Anaerobutyricum hallii</name>
    <dbReference type="NCBI Taxonomy" id="39488"/>
    <lineage>
        <taxon>Bacteria</taxon>
        <taxon>Bacillati</taxon>
        <taxon>Bacillota</taxon>
        <taxon>Clostridia</taxon>
        <taxon>Lachnospirales</taxon>
        <taxon>Lachnospiraceae</taxon>
        <taxon>Anaerobutyricum</taxon>
    </lineage>
</organism>
<sequence>MEFLFTGLLFGFLMGTVVSFGLFLKNSIYRRKSRYGFEKEIRQILKADEKLLSKDISDHSSQSYH</sequence>
<evidence type="ECO:0000313" key="5">
    <source>
        <dbReference type="Proteomes" id="UP000262524"/>
    </source>
</evidence>
<dbReference type="AlphaFoldDB" id="A0A374MNH5"/>
<protein>
    <submittedName>
        <fullName evidence="2">Uncharacterized protein</fullName>
    </submittedName>
</protein>
<dbReference type="EMBL" id="QRNJ01000061">
    <property type="protein sequence ID" value="RHK35746.1"/>
    <property type="molecule type" value="Genomic_DNA"/>
</dbReference>
<evidence type="ECO:0000313" key="4">
    <source>
        <dbReference type="EMBL" id="RHN17159.1"/>
    </source>
</evidence>
<dbReference type="Proteomes" id="UP000283497">
    <property type="component" value="Unassembled WGS sequence"/>
</dbReference>
<evidence type="ECO:0000313" key="6">
    <source>
        <dbReference type="Proteomes" id="UP000283497"/>
    </source>
</evidence>
<dbReference type="Proteomes" id="UP000283700">
    <property type="component" value="Unassembled WGS sequence"/>
</dbReference>
<keyword evidence="1" id="KW-0812">Transmembrane</keyword>
<dbReference type="EMBL" id="QRQO01000003">
    <property type="protein sequence ID" value="RHN17159.1"/>
    <property type="molecule type" value="Genomic_DNA"/>
</dbReference>
<dbReference type="RefSeq" id="WP_117983866.1">
    <property type="nucleotide sequence ID" value="NZ_DBGCSG010000111.1"/>
</dbReference>
<dbReference type="Proteomes" id="UP000262524">
    <property type="component" value="Unassembled WGS sequence"/>
</dbReference>
<evidence type="ECO:0000313" key="7">
    <source>
        <dbReference type="Proteomes" id="UP000283700"/>
    </source>
</evidence>
<accession>A0A374MNH5</accession>
<keyword evidence="1" id="KW-0472">Membrane</keyword>
<proteinExistence type="predicted"/>
<reference evidence="5 6" key="1">
    <citation type="submission" date="2018-08" db="EMBL/GenBank/DDBJ databases">
        <title>A genome reference for cultivated species of the human gut microbiota.</title>
        <authorList>
            <person name="Zou Y."/>
            <person name="Xue W."/>
            <person name="Luo G."/>
        </authorList>
    </citation>
    <scope>NUCLEOTIDE SEQUENCE [LARGE SCALE GENOMIC DNA]</scope>
    <source>
        <strain evidence="4 7">AF31-17AC</strain>
        <strain evidence="3 6">AF45-14BH</strain>
        <strain evidence="2 5">TM10-1AC</strain>
    </source>
</reference>
<name>A0A374MNH5_9FIRM</name>
<gene>
    <name evidence="3" type="ORF">DW068_13215</name>
    <name evidence="4" type="ORF">DWZ29_01495</name>
    <name evidence="2" type="ORF">DXD91_16520</name>
</gene>
<dbReference type="EMBL" id="QSOE01000254">
    <property type="protein sequence ID" value="RGI73019.1"/>
    <property type="molecule type" value="Genomic_DNA"/>
</dbReference>
<evidence type="ECO:0000313" key="2">
    <source>
        <dbReference type="EMBL" id="RGI73019.1"/>
    </source>
</evidence>
<comment type="caution">
    <text evidence="2">The sequence shown here is derived from an EMBL/GenBank/DDBJ whole genome shotgun (WGS) entry which is preliminary data.</text>
</comment>
<feature type="transmembrane region" description="Helical" evidence="1">
    <location>
        <begin position="6"/>
        <end position="24"/>
    </location>
</feature>
<evidence type="ECO:0000313" key="3">
    <source>
        <dbReference type="EMBL" id="RHK35746.1"/>
    </source>
</evidence>
<keyword evidence="1" id="KW-1133">Transmembrane helix</keyword>
<evidence type="ECO:0000256" key="1">
    <source>
        <dbReference type="SAM" id="Phobius"/>
    </source>
</evidence>